<gene>
    <name evidence="2" type="ORF">MELA_01650</name>
</gene>
<evidence type="ECO:0000313" key="3">
    <source>
        <dbReference type="Proteomes" id="UP000334340"/>
    </source>
</evidence>
<evidence type="ECO:0000313" key="2">
    <source>
        <dbReference type="EMBL" id="VUZ85268.1"/>
    </source>
</evidence>
<dbReference type="InterPro" id="IPR008538">
    <property type="entry name" value="Uma2"/>
</dbReference>
<dbReference type="PANTHER" id="PTHR34107:SF4">
    <property type="entry name" value="SLL1222 PROTEIN"/>
    <property type="match status" value="1"/>
</dbReference>
<accession>A0A564ZL38</accession>
<organism evidence="2 3">
    <name type="scientific">Candidatus Methylomirabilis lanthanidiphila</name>
    <dbReference type="NCBI Taxonomy" id="2211376"/>
    <lineage>
        <taxon>Bacteria</taxon>
        <taxon>Candidatus Methylomirabilota</taxon>
        <taxon>Candidatus Methylomirabilia</taxon>
        <taxon>Candidatus Methylomirabilales</taxon>
        <taxon>Candidatus Methylomirabilaceae</taxon>
        <taxon>Candidatus Methylomirabilis</taxon>
    </lineage>
</organism>
<evidence type="ECO:0000259" key="1">
    <source>
        <dbReference type="Pfam" id="PF05685"/>
    </source>
</evidence>
<name>A0A564ZL38_9BACT</name>
<dbReference type="Gene3D" id="3.90.1570.10">
    <property type="entry name" value="tt1808, chain A"/>
    <property type="match status" value="1"/>
</dbReference>
<reference evidence="2 3" key="1">
    <citation type="submission" date="2019-07" db="EMBL/GenBank/DDBJ databases">
        <authorList>
            <person name="Cremers G."/>
        </authorList>
    </citation>
    <scope>NUCLEOTIDE SEQUENCE [LARGE SCALE GENOMIC DNA]</scope>
</reference>
<dbReference type="Proteomes" id="UP000334340">
    <property type="component" value="Unassembled WGS sequence"/>
</dbReference>
<dbReference type="CDD" id="cd06260">
    <property type="entry name" value="DUF820-like"/>
    <property type="match status" value="1"/>
</dbReference>
<protein>
    <recommendedName>
        <fullName evidence="1">Putative restriction endonuclease domain-containing protein</fullName>
    </recommendedName>
</protein>
<dbReference type="InterPro" id="IPR012296">
    <property type="entry name" value="Nuclease_put_TT1808"/>
</dbReference>
<dbReference type="EMBL" id="CABIKM010000025">
    <property type="protein sequence ID" value="VUZ85268.1"/>
    <property type="molecule type" value="Genomic_DNA"/>
</dbReference>
<dbReference type="PANTHER" id="PTHR34107">
    <property type="entry name" value="SLL0198 PROTEIN-RELATED"/>
    <property type="match status" value="1"/>
</dbReference>
<dbReference type="SUPFAM" id="SSF52980">
    <property type="entry name" value="Restriction endonuclease-like"/>
    <property type="match status" value="1"/>
</dbReference>
<proteinExistence type="predicted"/>
<feature type="domain" description="Putative restriction endonuclease" evidence="1">
    <location>
        <begin position="10"/>
        <end position="178"/>
    </location>
</feature>
<dbReference type="InterPro" id="IPR011335">
    <property type="entry name" value="Restrct_endonuc-II-like"/>
</dbReference>
<keyword evidence="3" id="KW-1185">Reference proteome</keyword>
<dbReference type="AlphaFoldDB" id="A0A564ZL38"/>
<sequence>MTVQVKLTYDDYLLFPDDGRRHELIDGDHYMTPSPSKRHQRISLNIAYRIRAHLEHHSLGELYTAPFDVVLSTTDVVQPDLLFVSSAKTAMITAQNVQGAPDLIVEILSETSRKTDEIIKRKLYERFGVQEYWIIDPELDTIKIYRITPQGYQRAAELNRETGDILSTPLLPDLTIPLNDLFA</sequence>
<dbReference type="Pfam" id="PF05685">
    <property type="entry name" value="Uma2"/>
    <property type="match status" value="1"/>
</dbReference>